<gene>
    <name evidence="4" type="ORF">QM480_03225</name>
</gene>
<dbReference type="InterPro" id="IPR053161">
    <property type="entry name" value="Ulvan_degrading_GH"/>
</dbReference>
<evidence type="ECO:0000313" key="4">
    <source>
        <dbReference type="EMBL" id="MDI9863321.1"/>
    </source>
</evidence>
<dbReference type="SUPFAM" id="SSF49785">
    <property type="entry name" value="Galactose-binding domain-like"/>
    <property type="match status" value="1"/>
</dbReference>
<dbReference type="InterPro" id="IPR029062">
    <property type="entry name" value="Class_I_gatase-like"/>
</dbReference>
<dbReference type="RefSeq" id="WP_283368627.1">
    <property type="nucleotide sequence ID" value="NZ_JASHID010000002.1"/>
</dbReference>
<dbReference type="Gene3D" id="2.60.120.260">
    <property type="entry name" value="Galactose-binding domain-like"/>
    <property type="match status" value="1"/>
</dbReference>
<reference evidence="4 5" key="1">
    <citation type="submission" date="2023-05" db="EMBL/GenBank/DDBJ databases">
        <title>Novel species of genus Flectobacillus isolated from stream in China.</title>
        <authorList>
            <person name="Lu H."/>
        </authorList>
    </citation>
    <scope>NUCLEOTIDE SEQUENCE [LARGE SCALE GENOMIC DNA]</scope>
    <source>
        <strain evidence="4 5">DC10W</strain>
    </source>
</reference>
<dbReference type="Proteomes" id="UP001236569">
    <property type="component" value="Unassembled WGS sequence"/>
</dbReference>
<proteinExistence type="predicted"/>
<evidence type="ECO:0000256" key="2">
    <source>
        <dbReference type="SAM" id="SignalP"/>
    </source>
</evidence>
<dbReference type="InterPro" id="IPR054593">
    <property type="entry name" value="Beta-mannosidase-like_N2"/>
</dbReference>
<comment type="caution">
    <text evidence="4">The sequence shown here is derived from an EMBL/GenBank/DDBJ whole genome shotgun (WGS) entry which is preliminary data.</text>
</comment>
<evidence type="ECO:0000256" key="1">
    <source>
        <dbReference type="ARBA" id="ARBA00022801"/>
    </source>
</evidence>
<keyword evidence="2" id="KW-0732">Signal</keyword>
<accession>A0ABT6YJK1</accession>
<name>A0ABT6YJK1_9BACT</name>
<sequence>MLKKYLWIAIICLTSIQISNAQKSPWPITSSQTKPWTRWWWMGSAVDSSNLSICLRAYAKAGLGGVEITPIYGVKGYESRYLNYLSPEWNKALNTSISLARQNGMGVDLNLGTGWPFGGPQISQDLASSRFFIQKYQIQAGQRSQITIELEQPQQQKKGAYLQVLTAYSDTGETLFLTDFVQKDGTLAWSPEKGTWTLYALFMGKTGQKVKRAAPGGEGLVMDHFSEKAFQQYIKRFDDSWKKIPEVRLFFNDSYEVYEANFTPDFLQKFRHLNGYDLRFYLQQLASNELSEKVSRVKADFKATLNHQLTQGFIKPWTDWAHAKGKKVRNQAHGSPANILDLYAQADIPECETFGSTYFPIKGLRRDTVDIRKVHPEPLMMRFASSAGHVMGKKLISAEAFTWLTEHFRTSLSQCKPEVEQLFLAGVNHVFFHGTTYSPVEANWPGWMFYAGVNFSPNNTFWPHLLGLNSYITRCQSILQMGKPANDVLIYWPIQDIWHQTDDVLQQIRVHEVNTWLYPTPFYQIAKRLKTKGYSFDFISDKQILQTKVENGLLKTVTDASAYKVIIVPQTKYMPLETLEALQKLATAGAKIIFESLPADVNGLNQLEERRAVLKKINQGISSWTQISNLDSMEELLAKDAVVTEELVETGLQYIKRKAKEGTYYFLVNHTEKNIDAVVKINEVGKSVLLLDALTGKYGNVPFQKNAKGANLRIQLKSGESVFVLVQNKLSDSAKKWKYEEEMNATDLSTKQWSLTFQTGGPMLPQNRTLKNLDFWTNTTDTTAQFFSGTALYSTQFELKKSTSRYILDLGQVAESAKVFVNKQEVGILWSVPFQIDISKYLKNGINVIEIEVANLMANRIRYMDQHQISWRNYHEINFVNAHYKPFDASNWKVMDAGLKGPVRIIETR</sequence>
<evidence type="ECO:0000313" key="5">
    <source>
        <dbReference type="Proteomes" id="UP001236569"/>
    </source>
</evidence>
<dbReference type="InterPro" id="IPR008979">
    <property type="entry name" value="Galactose-bd-like_sf"/>
</dbReference>
<dbReference type="PANTHER" id="PTHR36848">
    <property type="entry name" value="DNA-BINDING PROTEIN (PUTATIVE SECRETED PROTEIN)-RELATED"/>
    <property type="match status" value="1"/>
</dbReference>
<dbReference type="Gene3D" id="3.40.50.880">
    <property type="match status" value="1"/>
</dbReference>
<dbReference type="PANTHER" id="PTHR36848:SF2">
    <property type="entry name" value="SECRETED PROTEIN"/>
    <property type="match status" value="1"/>
</dbReference>
<dbReference type="Pfam" id="PF17132">
    <property type="entry name" value="Glyco_hydro_106"/>
    <property type="match status" value="1"/>
</dbReference>
<dbReference type="EMBL" id="JASHID010000002">
    <property type="protein sequence ID" value="MDI9863321.1"/>
    <property type="molecule type" value="Genomic_DNA"/>
</dbReference>
<organism evidence="4 5">
    <name type="scientific">Flectobacillus longus</name>
    <dbReference type="NCBI Taxonomy" id="2984207"/>
    <lineage>
        <taxon>Bacteria</taxon>
        <taxon>Pseudomonadati</taxon>
        <taxon>Bacteroidota</taxon>
        <taxon>Cytophagia</taxon>
        <taxon>Cytophagales</taxon>
        <taxon>Flectobacillaceae</taxon>
        <taxon>Flectobacillus</taxon>
    </lineage>
</organism>
<dbReference type="GO" id="GO:0016787">
    <property type="term" value="F:hydrolase activity"/>
    <property type="evidence" value="ECO:0007669"/>
    <property type="project" value="UniProtKB-KW"/>
</dbReference>
<protein>
    <submittedName>
        <fullName evidence="4">Glycosyl hydrolase</fullName>
    </submittedName>
</protein>
<feature type="domain" description="Beta-mannosidase-like galactose-binding" evidence="3">
    <location>
        <begin position="781"/>
        <end position="876"/>
    </location>
</feature>
<dbReference type="NCBIfam" id="NF045579">
    <property type="entry name" value="rhamnoside_JR"/>
    <property type="match status" value="1"/>
</dbReference>
<dbReference type="CDD" id="cd03143">
    <property type="entry name" value="A4_beta-galactosidase_middle_domain"/>
    <property type="match status" value="1"/>
</dbReference>
<feature type="signal peptide" evidence="2">
    <location>
        <begin position="1"/>
        <end position="21"/>
    </location>
</feature>
<keyword evidence="1 4" id="KW-0378">Hydrolase</keyword>
<feature type="chain" id="PRO_5046037216" evidence="2">
    <location>
        <begin position="22"/>
        <end position="909"/>
    </location>
</feature>
<keyword evidence="5" id="KW-1185">Reference proteome</keyword>
<evidence type="ECO:0000259" key="3">
    <source>
        <dbReference type="Pfam" id="PF22666"/>
    </source>
</evidence>
<dbReference type="Pfam" id="PF22666">
    <property type="entry name" value="Glyco_hydro_2_N2"/>
    <property type="match status" value="1"/>
</dbReference>